<reference evidence="1 2" key="1">
    <citation type="journal article" date="2020" name="ISME J.">
        <title>Uncovering the hidden diversity of litter-decomposition mechanisms in mushroom-forming fungi.</title>
        <authorList>
            <person name="Floudas D."/>
            <person name="Bentzer J."/>
            <person name="Ahren D."/>
            <person name="Johansson T."/>
            <person name="Persson P."/>
            <person name="Tunlid A."/>
        </authorList>
    </citation>
    <scope>NUCLEOTIDE SEQUENCE [LARGE SCALE GENOMIC DNA]</scope>
    <source>
        <strain evidence="1 2">CBS 291.85</strain>
    </source>
</reference>
<comment type="caution">
    <text evidence="1">The sequence shown here is derived from an EMBL/GenBank/DDBJ whole genome shotgun (WGS) entry which is preliminary data.</text>
</comment>
<dbReference type="AlphaFoldDB" id="A0A8H5CKU5"/>
<dbReference type="OrthoDB" id="2447803at2759"/>
<dbReference type="EMBL" id="JAACJM010000138">
    <property type="protein sequence ID" value="KAF5343560.1"/>
    <property type="molecule type" value="Genomic_DNA"/>
</dbReference>
<evidence type="ECO:0000313" key="1">
    <source>
        <dbReference type="EMBL" id="KAF5343560.1"/>
    </source>
</evidence>
<evidence type="ECO:0000313" key="2">
    <source>
        <dbReference type="Proteomes" id="UP000559256"/>
    </source>
</evidence>
<sequence length="170" mass="19170">MYYDPNNIGSVIKADVQLQDHAFSALRTLSINADSHQAVLPFLSCNTLTNLRKLRADKIAVETEDAFRSLILLIPSFAPNLVEFVSSYNPVTEIDDTLISDFSDKPISLDTFRALLPCHKIERFELKLPHHLLIDDSDVEKIASAWPNLKRIGLCPSPLGPRRRTKKPTF</sequence>
<accession>A0A8H5CKU5</accession>
<proteinExistence type="predicted"/>
<protein>
    <submittedName>
        <fullName evidence="1">Uncharacterized protein</fullName>
    </submittedName>
</protein>
<dbReference type="Proteomes" id="UP000559256">
    <property type="component" value="Unassembled WGS sequence"/>
</dbReference>
<keyword evidence="2" id="KW-1185">Reference proteome</keyword>
<name>A0A8H5CKU5_9AGAR</name>
<gene>
    <name evidence="1" type="ORF">D9758_012961</name>
</gene>
<organism evidence="1 2">
    <name type="scientific">Tetrapyrgos nigripes</name>
    <dbReference type="NCBI Taxonomy" id="182062"/>
    <lineage>
        <taxon>Eukaryota</taxon>
        <taxon>Fungi</taxon>
        <taxon>Dikarya</taxon>
        <taxon>Basidiomycota</taxon>
        <taxon>Agaricomycotina</taxon>
        <taxon>Agaricomycetes</taxon>
        <taxon>Agaricomycetidae</taxon>
        <taxon>Agaricales</taxon>
        <taxon>Marasmiineae</taxon>
        <taxon>Marasmiaceae</taxon>
        <taxon>Tetrapyrgos</taxon>
    </lineage>
</organism>